<sequence length="69" mass="7395">MVRAYDLHSSAADYVCASHPNRLATVALALPSIDPASQVSIVFMLRGYQCSEGEGIFLEAPAKAGWGRK</sequence>
<evidence type="ECO:0000313" key="2">
    <source>
        <dbReference type="Proteomes" id="UP000475325"/>
    </source>
</evidence>
<accession>A0A7C8IXB7</accession>
<dbReference type="EMBL" id="WIQW01000145">
    <property type="protein sequence ID" value="KAF3079945.1"/>
    <property type="molecule type" value="Genomic_DNA"/>
</dbReference>
<reference evidence="1 2" key="1">
    <citation type="submission" date="2019-06" db="EMBL/GenBank/DDBJ databases">
        <authorList>
            <person name="Palmer J.M."/>
        </authorList>
    </citation>
    <scope>NUCLEOTIDE SEQUENCE [LARGE SCALE GENOMIC DNA]</scope>
    <source>
        <strain evidence="1 2">TWF102</strain>
    </source>
</reference>
<dbReference type="Proteomes" id="UP000475325">
    <property type="component" value="Unassembled WGS sequence"/>
</dbReference>
<protein>
    <submittedName>
        <fullName evidence="1">Uncharacterized protein</fullName>
    </submittedName>
</protein>
<dbReference type="AlphaFoldDB" id="A0A7C8IXB7"/>
<comment type="caution">
    <text evidence="1">The sequence shown here is derived from an EMBL/GenBank/DDBJ whole genome shotgun (WGS) entry which is preliminary data.</text>
</comment>
<proteinExistence type="predicted"/>
<name>A0A7C8IXB7_ORBOL</name>
<gene>
    <name evidence="1" type="ORF">TWF102_002550</name>
</gene>
<evidence type="ECO:0000313" key="1">
    <source>
        <dbReference type="EMBL" id="KAF3079945.1"/>
    </source>
</evidence>
<organism evidence="1 2">
    <name type="scientific">Orbilia oligospora</name>
    <name type="common">Nematode-trapping fungus</name>
    <name type="synonym">Arthrobotrys oligospora</name>
    <dbReference type="NCBI Taxonomy" id="2813651"/>
    <lineage>
        <taxon>Eukaryota</taxon>
        <taxon>Fungi</taxon>
        <taxon>Dikarya</taxon>
        <taxon>Ascomycota</taxon>
        <taxon>Pezizomycotina</taxon>
        <taxon>Orbiliomycetes</taxon>
        <taxon>Orbiliales</taxon>
        <taxon>Orbiliaceae</taxon>
        <taxon>Orbilia</taxon>
    </lineage>
</organism>